<proteinExistence type="predicted"/>
<comment type="caution">
    <text evidence="2">The sequence shown here is derived from an EMBL/GenBank/DDBJ whole genome shotgun (WGS) entry which is preliminary data.</text>
</comment>
<feature type="region of interest" description="Disordered" evidence="1">
    <location>
        <begin position="1"/>
        <end position="31"/>
    </location>
</feature>
<sequence length="64" mass="7325">MQLKKMKAWNERRRVGSSTGTAPRRAFNRPERRAEAVAVAVAVAVAEDSELRTERRLMPSHVRH</sequence>
<protein>
    <submittedName>
        <fullName evidence="2">Uncharacterized protein</fullName>
    </submittedName>
</protein>
<accession>A0AAV7E2A9</accession>
<evidence type="ECO:0000313" key="3">
    <source>
        <dbReference type="Proteomes" id="UP000825729"/>
    </source>
</evidence>
<gene>
    <name evidence="2" type="ORF">H6P81_018797</name>
</gene>
<dbReference type="AlphaFoldDB" id="A0AAV7E2A9"/>
<evidence type="ECO:0000256" key="1">
    <source>
        <dbReference type="SAM" id="MobiDB-lite"/>
    </source>
</evidence>
<dbReference type="EMBL" id="JAINDJ010000007">
    <property type="protein sequence ID" value="KAG9442943.1"/>
    <property type="molecule type" value="Genomic_DNA"/>
</dbReference>
<name>A0AAV7E2A9_ARIFI</name>
<organism evidence="2 3">
    <name type="scientific">Aristolochia fimbriata</name>
    <name type="common">White veined hardy Dutchman's pipe vine</name>
    <dbReference type="NCBI Taxonomy" id="158543"/>
    <lineage>
        <taxon>Eukaryota</taxon>
        <taxon>Viridiplantae</taxon>
        <taxon>Streptophyta</taxon>
        <taxon>Embryophyta</taxon>
        <taxon>Tracheophyta</taxon>
        <taxon>Spermatophyta</taxon>
        <taxon>Magnoliopsida</taxon>
        <taxon>Magnoliidae</taxon>
        <taxon>Piperales</taxon>
        <taxon>Aristolochiaceae</taxon>
        <taxon>Aristolochia</taxon>
    </lineage>
</organism>
<keyword evidence="3" id="KW-1185">Reference proteome</keyword>
<evidence type="ECO:0000313" key="2">
    <source>
        <dbReference type="EMBL" id="KAG9442943.1"/>
    </source>
</evidence>
<reference evidence="2 3" key="1">
    <citation type="submission" date="2021-07" db="EMBL/GenBank/DDBJ databases">
        <title>The Aristolochia fimbriata genome: insights into angiosperm evolution, floral development and chemical biosynthesis.</title>
        <authorList>
            <person name="Jiao Y."/>
        </authorList>
    </citation>
    <scope>NUCLEOTIDE SEQUENCE [LARGE SCALE GENOMIC DNA]</scope>
    <source>
        <strain evidence="2">IBCAS-2021</strain>
        <tissue evidence="2">Leaf</tissue>
    </source>
</reference>
<dbReference type="Proteomes" id="UP000825729">
    <property type="component" value="Unassembled WGS sequence"/>
</dbReference>